<dbReference type="InterPro" id="IPR006073">
    <property type="entry name" value="GTP-bd"/>
</dbReference>
<dbReference type="CDD" id="cd00882">
    <property type="entry name" value="Ras_like_GTPase"/>
    <property type="match status" value="1"/>
</dbReference>
<dbReference type="InterPro" id="IPR027417">
    <property type="entry name" value="P-loop_NTPase"/>
</dbReference>
<dbReference type="OrthoDB" id="3255035at2759"/>
<evidence type="ECO:0000256" key="1">
    <source>
        <dbReference type="SAM" id="Coils"/>
    </source>
</evidence>
<protein>
    <recommendedName>
        <fullName evidence="2">G domain-containing protein</fullName>
    </recommendedName>
</protein>
<sequence length="375" mass="42215">MSQAEKYGSLTLERNRLAAIPVGVVDPKSRIILLMGTTGSGKSKFIESLCPEQKHLVISGNTLTSVTQEVEAYTLWNASWSVSRTPVILVDTPGFSDPNLSESRIVFALQEWLSKNETRYYHRILFFERITDNRMSGNKRRLLKVFKTLVGPDAASCVTIVTSMWNQLWTSQQLDAAEQRYEQLENEHWKDLLQKGAQMVRYDCTKTSAAEIIGKGLSSHVTAYPPKKPDFFEHEAWTTDDDGVSPMYMHMLHQTLCERIEVLKGRLRSIQGELAVMERSEGEDEVGVVCGELTRKEMEEVKALLEAFEDDRDTIVGVAPSLGRYANEEKLQGHGAMLAEELKGVSMSTSVGHGTIVQGRGEKLGWLKRTMKRLK</sequence>
<feature type="coiled-coil region" evidence="1">
    <location>
        <begin position="167"/>
        <end position="194"/>
    </location>
</feature>
<dbReference type="Gene3D" id="3.40.50.300">
    <property type="entry name" value="P-loop containing nucleotide triphosphate hydrolases"/>
    <property type="match status" value="1"/>
</dbReference>
<comment type="caution">
    <text evidence="3">The sequence shown here is derived from an EMBL/GenBank/DDBJ whole genome shotgun (WGS) entry which is preliminary data.</text>
</comment>
<dbReference type="GO" id="GO:0005525">
    <property type="term" value="F:GTP binding"/>
    <property type="evidence" value="ECO:0007669"/>
    <property type="project" value="InterPro"/>
</dbReference>
<dbReference type="Proteomes" id="UP000284842">
    <property type="component" value="Unassembled WGS sequence"/>
</dbReference>
<evidence type="ECO:0000259" key="2">
    <source>
        <dbReference type="Pfam" id="PF01926"/>
    </source>
</evidence>
<keyword evidence="4" id="KW-1185">Reference proteome</keyword>
<dbReference type="AlphaFoldDB" id="A0A409WKS7"/>
<accession>A0A409WKS7</accession>
<dbReference type="Pfam" id="PF01926">
    <property type="entry name" value="MMR_HSR1"/>
    <property type="match status" value="1"/>
</dbReference>
<gene>
    <name evidence="3" type="ORF">CVT24_012566</name>
</gene>
<feature type="domain" description="G" evidence="2">
    <location>
        <begin position="32"/>
        <end position="100"/>
    </location>
</feature>
<reference evidence="3 4" key="1">
    <citation type="journal article" date="2018" name="Evol. Lett.">
        <title>Horizontal gene cluster transfer increased hallucinogenic mushroom diversity.</title>
        <authorList>
            <person name="Reynolds H.T."/>
            <person name="Vijayakumar V."/>
            <person name="Gluck-Thaler E."/>
            <person name="Korotkin H.B."/>
            <person name="Matheny P.B."/>
            <person name="Slot J.C."/>
        </authorList>
    </citation>
    <scope>NUCLEOTIDE SEQUENCE [LARGE SCALE GENOMIC DNA]</scope>
    <source>
        <strain evidence="3 4">2629</strain>
    </source>
</reference>
<proteinExistence type="predicted"/>
<dbReference type="EMBL" id="NHTK01005432">
    <property type="protein sequence ID" value="PPQ79134.1"/>
    <property type="molecule type" value="Genomic_DNA"/>
</dbReference>
<dbReference type="SUPFAM" id="SSF52540">
    <property type="entry name" value="P-loop containing nucleoside triphosphate hydrolases"/>
    <property type="match status" value="1"/>
</dbReference>
<name>A0A409WKS7_9AGAR</name>
<organism evidence="3 4">
    <name type="scientific">Panaeolus cyanescens</name>
    <dbReference type="NCBI Taxonomy" id="181874"/>
    <lineage>
        <taxon>Eukaryota</taxon>
        <taxon>Fungi</taxon>
        <taxon>Dikarya</taxon>
        <taxon>Basidiomycota</taxon>
        <taxon>Agaricomycotina</taxon>
        <taxon>Agaricomycetes</taxon>
        <taxon>Agaricomycetidae</taxon>
        <taxon>Agaricales</taxon>
        <taxon>Agaricineae</taxon>
        <taxon>Galeropsidaceae</taxon>
        <taxon>Panaeolus</taxon>
    </lineage>
</organism>
<evidence type="ECO:0000313" key="4">
    <source>
        <dbReference type="Proteomes" id="UP000284842"/>
    </source>
</evidence>
<evidence type="ECO:0000313" key="3">
    <source>
        <dbReference type="EMBL" id="PPQ79134.1"/>
    </source>
</evidence>
<keyword evidence="1" id="KW-0175">Coiled coil</keyword>
<dbReference type="InParanoid" id="A0A409WKS7"/>